<name>A0A6J4R2C4_9ACTN</name>
<dbReference type="GO" id="GO:0004175">
    <property type="term" value="F:endopeptidase activity"/>
    <property type="evidence" value="ECO:0007669"/>
    <property type="project" value="UniProtKB-ARBA"/>
</dbReference>
<feature type="transmembrane region" description="Helical" evidence="1">
    <location>
        <begin position="84"/>
        <end position="106"/>
    </location>
</feature>
<dbReference type="AlphaFoldDB" id="A0A6J4R2C4"/>
<feature type="transmembrane region" description="Helical" evidence="1">
    <location>
        <begin position="159"/>
        <end position="183"/>
    </location>
</feature>
<organism evidence="3">
    <name type="scientific">uncultured Rubrobacteraceae bacterium</name>
    <dbReference type="NCBI Taxonomy" id="349277"/>
    <lineage>
        <taxon>Bacteria</taxon>
        <taxon>Bacillati</taxon>
        <taxon>Actinomycetota</taxon>
        <taxon>Rubrobacteria</taxon>
        <taxon>Rubrobacterales</taxon>
        <taxon>Rubrobacteraceae</taxon>
        <taxon>environmental samples</taxon>
    </lineage>
</organism>
<dbReference type="InterPro" id="IPR003675">
    <property type="entry name" value="Rce1/LyrA-like_dom"/>
</dbReference>
<proteinExistence type="predicted"/>
<feature type="transmembrane region" description="Helical" evidence="1">
    <location>
        <begin position="225"/>
        <end position="241"/>
    </location>
</feature>
<protein>
    <recommendedName>
        <fullName evidence="2">CAAX prenyl protease 2/Lysostaphin resistance protein A-like domain-containing protein</fullName>
    </recommendedName>
</protein>
<dbReference type="GO" id="GO:0080120">
    <property type="term" value="P:CAAX-box protein maturation"/>
    <property type="evidence" value="ECO:0007669"/>
    <property type="project" value="UniProtKB-ARBA"/>
</dbReference>
<evidence type="ECO:0000256" key="1">
    <source>
        <dbReference type="SAM" id="Phobius"/>
    </source>
</evidence>
<keyword evidence="1" id="KW-0472">Membrane</keyword>
<evidence type="ECO:0000259" key="2">
    <source>
        <dbReference type="Pfam" id="PF02517"/>
    </source>
</evidence>
<evidence type="ECO:0000313" key="3">
    <source>
        <dbReference type="EMBL" id="CAA9459366.1"/>
    </source>
</evidence>
<feature type="transmembrane region" description="Helical" evidence="1">
    <location>
        <begin position="118"/>
        <end position="139"/>
    </location>
</feature>
<feature type="transmembrane region" description="Helical" evidence="1">
    <location>
        <begin position="195"/>
        <end position="218"/>
    </location>
</feature>
<sequence length="303" mass="33057">MVTRHPVAAFLVMAFVFGWSAMLPLLLSQAGFGVLPIYLPWQPFASMLSVFGLALPAFLVTSVTSGKVGVRDLLSRCFRWRVGVHWYLIALFGLLVATLMGALPFLGVVPLEALAQNWSLLFTLFLWGVLVPFVLVNLWEELGWTGFMQHTLQERHGALLASIMVAPAFAFIHLPGFFAAGFINDEPTPLSEFPAVLVQVSILAVGAVFFRVLIMWLYNGSGRSILIVALFHSAFNMTNGQKITPQLLLLPEALASLIPWAAVMVVAVLLVVFTKGRLAYKPERAAPQPAVEVGGSKAQPTVQ</sequence>
<dbReference type="EMBL" id="CADCVD010000182">
    <property type="protein sequence ID" value="CAA9459366.1"/>
    <property type="molecule type" value="Genomic_DNA"/>
</dbReference>
<feature type="domain" description="CAAX prenyl protease 2/Lysostaphin resistance protein A-like" evidence="2">
    <location>
        <begin position="124"/>
        <end position="237"/>
    </location>
</feature>
<reference evidence="3" key="1">
    <citation type="submission" date="2020-02" db="EMBL/GenBank/DDBJ databases">
        <authorList>
            <person name="Meier V. D."/>
        </authorList>
    </citation>
    <scope>NUCLEOTIDE SEQUENCE</scope>
    <source>
        <strain evidence="3">AVDCRST_MAG37</strain>
    </source>
</reference>
<dbReference type="Pfam" id="PF02517">
    <property type="entry name" value="Rce1-like"/>
    <property type="match status" value="1"/>
</dbReference>
<keyword evidence="1" id="KW-1133">Transmembrane helix</keyword>
<gene>
    <name evidence="3" type="ORF">AVDCRST_MAG37-3515</name>
</gene>
<feature type="transmembrane region" description="Helical" evidence="1">
    <location>
        <begin position="253"/>
        <end position="274"/>
    </location>
</feature>
<feature type="transmembrane region" description="Helical" evidence="1">
    <location>
        <begin position="7"/>
        <end position="32"/>
    </location>
</feature>
<accession>A0A6J4R2C4</accession>
<keyword evidence="1" id="KW-0812">Transmembrane</keyword>
<feature type="transmembrane region" description="Helical" evidence="1">
    <location>
        <begin position="44"/>
        <end position="63"/>
    </location>
</feature>